<name>A0ABZ0P3Q1_CERBT</name>
<sequence>MEIVVTGQGNQRLARKCLPSISNTQCPTAVVRVFKTPELLELVLVEVAESEVDVAQNPFRYDGTPRTWYNGGDDPKFILSPTRLRAVNRDFRDTIEGSSKLLRLQLKALFRQHDCSIHPDFNGDRSGRLHWLEHMGGFDLLRHGKIEDGVFSFNAFAFGGNEDRRSKLRKDFRGSWRKLPCLPYAKASGVTKIVLHLGTNNCMLDQKTPDGRTSYEDIELQTYDFDTNVTLGVLFAVIDAAELGLAMVSPLLQEEHEREWSGRVSESWAES</sequence>
<evidence type="ECO:0000313" key="1">
    <source>
        <dbReference type="EMBL" id="WPB06487.1"/>
    </source>
</evidence>
<reference evidence="1 2" key="1">
    <citation type="submission" date="2023-09" db="EMBL/GenBank/DDBJ databases">
        <title>Complete-Gapless Cercospora beticola genome.</title>
        <authorList>
            <person name="Wyatt N.A."/>
            <person name="Spanner R.E."/>
            <person name="Bolton M.D."/>
        </authorList>
    </citation>
    <scope>NUCLEOTIDE SEQUENCE [LARGE SCALE GENOMIC DNA]</scope>
    <source>
        <strain evidence="1">Cb09-40</strain>
    </source>
</reference>
<accession>A0ABZ0P3Q1</accession>
<dbReference type="EMBL" id="CP134190">
    <property type="protein sequence ID" value="WPB06487.1"/>
    <property type="molecule type" value="Genomic_DNA"/>
</dbReference>
<gene>
    <name evidence="1" type="ORF">RHO25_011144</name>
</gene>
<protein>
    <submittedName>
        <fullName evidence="1">Uncharacterized protein</fullName>
    </submittedName>
</protein>
<dbReference type="RefSeq" id="XP_065459443.1">
    <property type="nucleotide sequence ID" value="XM_065603371.1"/>
</dbReference>
<dbReference type="Proteomes" id="UP001302367">
    <property type="component" value="Chromosome 7"/>
</dbReference>
<dbReference type="GeneID" id="90644715"/>
<evidence type="ECO:0000313" key="2">
    <source>
        <dbReference type="Proteomes" id="UP001302367"/>
    </source>
</evidence>
<organism evidence="1 2">
    <name type="scientific">Cercospora beticola</name>
    <name type="common">Sugarbeet leaf spot fungus</name>
    <dbReference type="NCBI Taxonomy" id="122368"/>
    <lineage>
        <taxon>Eukaryota</taxon>
        <taxon>Fungi</taxon>
        <taxon>Dikarya</taxon>
        <taxon>Ascomycota</taxon>
        <taxon>Pezizomycotina</taxon>
        <taxon>Dothideomycetes</taxon>
        <taxon>Dothideomycetidae</taxon>
        <taxon>Mycosphaerellales</taxon>
        <taxon>Mycosphaerellaceae</taxon>
        <taxon>Cercospora</taxon>
    </lineage>
</organism>
<keyword evidence="2" id="KW-1185">Reference proteome</keyword>
<proteinExistence type="predicted"/>